<accession>A0ABN8AT21</accession>
<keyword evidence="1" id="KW-0175">Coiled coil</keyword>
<organism evidence="2 3">
    <name type="scientific">Candidatus Nitrotoga arctica</name>
    <dbReference type="NCBI Taxonomy" id="453162"/>
    <lineage>
        <taxon>Bacteria</taxon>
        <taxon>Pseudomonadati</taxon>
        <taxon>Pseudomonadota</taxon>
        <taxon>Betaproteobacteria</taxon>
        <taxon>Nitrosomonadales</taxon>
        <taxon>Gallionellaceae</taxon>
        <taxon>Candidatus Nitrotoga</taxon>
    </lineage>
</organism>
<feature type="coiled-coil region" evidence="1">
    <location>
        <begin position="283"/>
        <end position="310"/>
    </location>
</feature>
<evidence type="ECO:0000313" key="3">
    <source>
        <dbReference type="Proteomes" id="UP000839052"/>
    </source>
</evidence>
<evidence type="ECO:0008006" key="4">
    <source>
        <dbReference type="Google" id="ProtNLM"/>
    </source>
</evidence>
<keyword evidence="3" id="KW-1185">Reference proteome</keyword>
<name>A0ABN8AT21_9PROT</name>
<evidence type="ECO:0000313" key="2">
    <source>
        <dbReference type="EMBL" id="CAG9933761.1"/>
    </source>
</evidence>
<dbReference type="Proteomes" id="UP000839052">
    <property type="component" value="Chromosome"/>
</dbReference>
<reference evidence="2 3" key="1">
    <citation type="submission" date="2021-10" db="EMBL/GenBank/DDBJ databases">
        <authorList>
            <person name="Koch H."/>
        </authorList>
    </citation>
    <scope>NUCLEOTIDE SEQUENCE [LARGE SCALE GENOMIC DNA]</scope>
    <source>
        <strain evidence="2">6680</strain>
    </source>
</reference>
<evidence type="ECO:0000256" key="1">
    <source>
        <dbReference type="SAM" id="Coils"/>
    </source>
</evidence>
<sequence>MSAGAGSKWDQLGISGTLASELRRMEDARLDWLKHLQPYSSIAEEVHKINKATNSALYVGQLAALQDAKQLLDQQDYFKRMLDPIADIRKQYAFDPNWQRMIDIATKPAWLSDELTRTFKAAGQVGAFSAMDEGIQASLRHAREVLAATSASGQITRLMKSYQDAHQHWEVPRGLVESVGAIKVLQESVGRLTIPVIDWSSAATLAGLLGERGIEAQLVALGIRADGTLLEVTEETAEQENGIGLSRKAMELMALISFIAVFLIPYLQELSSGKWQGKTDSELALQRQSLEKQQNQLEALSNLVLIAIEKETKRANDRFVVLDRVATVRSDPENRSLIVSKLFPREVVKPLAEQGKWIQIEYYDWLRQQYHSGWALKKYFKRVPTTYAHSGQQEDEELRRLAEVRLNDGQQPIKVKLNDL</sequence>
<dbReference type="RefSeq" id="WP_239797495.1">
    <property type="nucleotide sequence ID" value="NZ_OU912926.1"/>
</dbReference>
<protein>
    <recommendedName>
        <fullName evidence="4">SH3 domain-containing protein</fullName>
    </recommendedName>
</protein>
<proteinExistence type="predicted"/>
<dbReference type="Gene3D" id="2.30.30.40">
    <property type="entry name" value="SH3 Domains"/>
    <property type="match status" value="1"/>
</dbReference>
<gene>
    <name evidence="2" type="ORF">NTG6680_2512</name>
</gene>
<dbReference type="EMBL" id="OU912926">
    <property type="protein sequence ID" value="CAG9933761.1"/>
    <property type="molecule type" value="Genomic_DNA"/>
</dbReference>